<organism evidence="1 2">
    <name type="scientific">Bifidobacterium pseudocatenulatum DSM 20438 = JCM 1200 = LMG 10505</name>
    <dbReference type="NCBI Taxonomy" id="547043"/>
    <lineage>
        <taxon>Bacteria</taxon>
        <taxon>Bacillati</taxon>
        <taxon>Actinomycetota</taxon>
        <taxon>Actinomycetes</taxon>
        <taxon>Bifidobacteriales</taxon>
        <taxon>Bifidobacteriaceae</taxon>
        <taxon>Bifidobacterium</taxon>
    </lineage>
</organism>
<gene>
    <name evidence="1" type="ORF">BIFPSEUDO_03328</name>
</gene>
<comment type="caution">
    <text evidence="1">The sequence shown here is derived from an EMBL/GenBank/DDBJ whole genome shotgun (WGS) entry which is preliminary data.</text>
</comment>
<dbReference type="AlphaFoldDB" id="C0BRR4"/>
<name>C0BRR4_BIFPS</name>
<protein>
    <submittedName>
        <fullName evidence="1">Uncharacterized protein</fullName>
    </submittedName>
</protein>
<evidence type="ECO:0000313" key="1">
    <source>
        <dbReference type="EMBL" id="EEG71358.1"/>
    </source>
</evidence>
<dbReference type="Proteomes" id="UP000003875">
    <property type="component" value="Unassembled WGS sequence"/>
</dbReference>
<reference evidence="1 2" key="2">
    <citation type="submission" date="2009-02" db="EMBL/GenBank/DDBJ databases">
        <authorList>
            <person name="Fulton L."/>
            <person name="Clifton S."/>
            <person name="Fulton B."/>
            <person name="Xu J."/>
            <person name="Minx P."/>
            <person name="Pepin K.H."/>
            <person name="Johnson M."/>
            <person name="Bhonagiri V."/>
            <person name="Nash W.E."/>
            <person name="Mardis E.R."/>
            <person name="Wilson R.K."/>
        </authorList>
    </citation>
    <scope>NUCLEOTIDE SEQUENCE [LARGE SCALE GENOMIC DNA]</scope>
    <source>
        <strain evidence="1 2">DSM 20438</strain>
    </source>
</reference>
<dbReference type="EMBL" id="ABXX02000002">
    <property type="protein sequence ID" value="EEG71358.1"/>
    <property type="molecule type" value="Genomic_DNA"/>
</dbReference>
<proteinExistence type="predicted"/>
<sequence length="41" mass="4468">MYLSLALPAFASCHALSWRPRPTGFDVNHKPVGYLPAQAIA</sequence>
<accession>C0BRR4</accession>
<reference evidence="1 2" key="1">
    <citation type="submission" date="2009-02" db="EMBL/GenBank/DDBJ databases">
        <title>Draft genome sequence of Bifidobacterium pseudocatenulatum (DSM 20438).</title>
        <authorList>
            <person name="Sudarsanam P."/>
            <person name="Ley R."/>
            <person name="Guruge J."/>
            <person name="Turnbaugh P.J."/>
            <person name="Mahowald M."/>
            <person name="Liep D."/>
            <person name="Gordon J."/>
        </authorList>
    </citation>
    <scope>NUCLEOTIDE SEQUENCE [LARGE SCALE GENOMIC DNA]</scope>
    <source>
        <strain evidence="1 2">DSM 20438</strain>
    </source>
</reference>
<evidence type="ECO:0000313" key="2">
    <source>
        <dbReference type="Proteomes" id="UP000003875"/>
    </source>
</evidence>